<proteinExistence type="predicted"/>
<evidence type="ECO:0000313" key="3">
    <source>
        <dbReference type="EMBL" id="KAL0810248.1"/>
    </source>
</evidence>
<feature type="chain" id="PRO_5044827460" evidence="2">
    <location>
        <begin position="19"/>
        <end position="289"/>
    </location>
</feature>
<comment type="caution">
    <text evidence="3">The sequence shown here is derived from an EMBL/GenBank/DDBJ whole genome shotgun (WGS) entry which is preliminary data.</text>
</comment>
<dbReference type="Proteomes" id="UP001549921">
    <property type="component" value="Unassembled WGS sequence"/>
</dbReference>
<feature type="compositionally biased region" description="Basic and acidic residues" evidence="1">
    <location>
        <begin position="112"/>
        <end position="133"/>
    </location>
</feature>
<feature type="compositionally biased region" description="Acidic residues" evidence="1">
    <location>
        <begin position="155"/>
        <end position="165"/>
    </location>
</feature>
<feature type="signal peptide" evidence="2">
    <location>
        <begin position="1"/>
        <end position="18"/>
    </location>
</feature>
<dbReference type="AlphaFoldDB" id="A0ABD0SAC1"/>
<evidence type="ECO:0000256" key="1">
    <source>
        <dbReference type="SAM" id="MobiDB-lite"/>
    </source>
</evidence>
<organism evidence="3 4">
    <name type="scientific">Loxostege sticticalis</name>
    <name type="common">Beet webworm moth</name>
    <dbReference type="NCBI Taxonomy" id="481309"/>
    <lineage>
        <taxon>Eukaryota</taxon>
        <taxon>Metazoa</taxon>
        <taxon>Ecdysozoa</taxon>
        <taxon>Arthropoda</taxon>
        <taxon>Hexapoda</taxon>
        <taxon>Insecta</taxon>
        <taxon>Pterygota</taxon>
        <taxon>Neoptera</taxon>
        <taxon>Endopterygota</taxon>
        <taxon>Lepidoptera</taxon>
        <taxon>Glossata</taxon>
        <taxon>Ditrysia</taxon>
        <taxon>Pyraloidea</taxon>
        <taxon>Crambidae</taxon>
        <taxon>Pyraustinae</taxon>
        <taxon>Loxostege</taxon>
    </lineage>
</organism>
<evidence type="ECO:0000313" key="4">
    <source>
        <dbReference type="Proteomes" id="UP001549921"/>
    </source>
</evidence>
<sequence>MLVRICLFVCTGILLVSATPIHQGINKPAKTADNVQPLEKSTTEPTKSVDKAVESDITDDPLSDTDKKGTDNQSESENESDSGSDDETSTESDDEDYVPGPESDDSDDGSESESHDETDLKTSESAKDEGNEKRKIKNSVDNGSGKKSDSGEPSSDSEGDEVIETDDLKPESEVNLSTIQYNGVNLRVYKYQKNEEGLICHELKRQDKILDNRCFTLQPYVPNAEGVFVSVFNKFIDGQDFICQEIISNIRGLLQVLCASKEEHFYHESPVLHASSSYTGLVDINIPYY</sequence>
<feature type="region of interest" description="Disordered" evidence="1">
    <location>
        <begin position="25"/>
        <end position="171"/>
    </location>
</feature>
<protein>
    <submittedName>
        <fullName evidence="3">Uncharacterized protein</fullName>
    </submittedName>
</protein>
<feature type="compositionally biased region" description="Acidic residues" evidence="1">
    <location>
        <begin position="74"/>
        <end position="111"/>
    </location>
</feature>
<accession>A0ABD0SAC1</accession>
<gene>
    <name evidence="3" type="ORF">ABMA28_010411</name>
</gene>
<name>A0ABD0SAC1_LOXSC</name>
<keyword evidence="2" id="KW-0732">Signal</keyword>
<reference evidence="3 4" key="1">
    <citation type="submission" date="2024-06" db="EMBL/GenBank/DDBJ databases">
        <title>A chromosome-level genome assembly of beet webworm, Loxostege sticticalis.</title>
        <authorList>
            <person name="Zhang Y."/>
        </authorList>
    </citation>
    <scope>NUCLEOTIDE SEQUENCE [LARGE SCALE GENOMIC DNA]</scope>
    <source>
        <strain evidence="3">AQ028</strain>
        <tissue evidence="3">Male pupae</tissue>
    </source>
</reference>
<evidence type="ECO:0000256" key="2">
    <source>
        <dbReference type="SAM" id="SignalP"/>
    </source>
</evidence>
<dbReference type="EMBL" id="JBEDNZ010000026">
    <property type="protein sequence ID" value="KAL0810248.1"/>
    <property type="molecule type" value="Genomic_DNA"/>
</dbReference>